<name>A0ACB1B281_MELEN</name>
<evidence type="ECO:0000313" key="2">
    <source>
        <dbReference type="Proteomes" id="UP001497535"/>
    </source>
</evidence>
<accession>A0ACB1B281</accession>
<comment type="caution">
    <text evidence="1">The sequence shown here is derived from an EMBL/GenBank/DDBJ whole genome shotgun (WGS) entry which is preliminary data.</text>
</comment>
<keyword evidence="2" id="KW-1185">Reference proteome</keyword>
<sequence length="101" mass="9786">MSSSTFCFLIVAALIAQIVVSAPVADKTVQKRHAVYAPAYSYPYYYAPAAPASSSFVSGGGGSGGGIQSVIGGGYGLPGSSFVAGGGGYGGGGIQSVIGGR</sequence>
<reference evidence="1" key="1">
    <citation type="submission" date="2023-11" db="EMBL/GenBank/DDBJ databases">
        <authorList>
            <person name="Poullet M."/>
        </authorList>
    </citation>
    <scope>NUCLEOTIDE SEQUENCE</scope>
    <source>
        <strain evidence="1">E1834</strain>
    </source>
</reference>
<evidence type="ECO:0000313" key="1">
    <source>
        <dbReference type="EMBL" id="CAK5112992.1"/>
    </source>
</evidence>
<organism evidence="1 2">
    <name type="scientific">Meloidogyne enterolobii</name>
    <name type="common">Root-knot nematode worm</name>
    <name type="synonym">Meloidogyne mayaguensis</name>
    <dbReference type="NCBI Taxonomy" id="390850"/>
    <lineage>
        <taxon>Eukaryota</taxon>
        <taxon>Metazoa</taxon>
        <taxon>Ecdysozoa</taxon>
        <taxon>Nematoda</taxon>
        <taxon>Chromadorea</taxon>
        <taxon>Rhabditida</taxon>
        <taxon>Tylenchina</taxon>
        <taxon>Tylenchomorpha</taxon>
        <taxon>Tylenchoidea</taxon>
        <taxon>Meloidogynidae</taxon>
        <taxon>Meloidogyninae</taxon>
        <taxon>Meloidogyne</taxon>
    </lineage>
</organism>
<dbReference type="Proteomes" id="UP001497535">
    <property type="component" value="Unassembled WGS sequence"/>
</dbReference>
<proteinExistence type="predicted"/>
<gene>
    <name evidence="1" type="ORF">MENTE1834_LOCUS45026</name>
</gene>
<dbReference type="EMBL" id="CAVMJV010000145">
    <property type="protein sequence ID" value="CAK5112992.1"/>
    <property type="molecule type" value="Genomic_DNA"/>
</dbReference>
<protein>
    <submittedName>
        <fullName evidence="1">Uncharacterized protein</fullName>
    </submittedName>
</protein>